<evidence type="ECO:0000256" key="7">
    <source>
        <dbReference type="ARBA" id="ARBA00042843"/>
    </source>
</evidence>
<dbReference type="EMBL" id="PRLP01000058">
    <property type="protein sequence ID" value="PPC75999.1"/>
    <property type="molecule type" value="Genomic_DNA"/>
</dbReference>
<dbReference type="SUPFAM" id="SSF55174">
    <property type="entry name" value="Alpha-L RNA-binding motif"/>
    <property type="match status" value="1"/>
</dbReference>
<organism evidence="12 13">
    <name type="scientific">Proteobacteria bacterium 228</name>
    <dbReference type="NCBI Taxonomy" id="2083153"/>
    <lineage>
        <taxon>Bacteria</taxon>
        <taxon>Pseudomonadati</taxon>
        <taxon>Pseudomonadota</taxon>
    </lineage>
</organism>
<evidence type="ECO:0000256" key="6">
    <source>
        <dbReference type="ARBA" id="ARBA00041697"/>
    </source>
</evidence>
<evidence type="ECO:0000259" key="11">
    <source>
        <dbReference type="SMART" id="SM00363"/>
    </source>
</evidence>
<evidence type="ECO:0000256" key="1">
    <source>
        <dbReference type="ARBA" id="ARBA00036390"/>
    </source>
</evidence>
<dbReference type="InterPro" id="IPR036986">
    <property type="entry name" value="S4_RNA-bd_sf"/>
</dbReference>
<dbReference type="SUPFAM" id="SSF55120">
    <property type="entry name" value="Pseudouridine synthase"/>
    <property type="match status" value="1"/>
</dbReference>
<dbReference type="GO" id="GO:0001522">
    <property type="term" value="P:pseudouridine synthesis"/>
    <property type="evidence" value="ECO:0007669"/>
    <property type="project" value="InterPro"/>
</dbReference>
<evidence type="ECO:0000256" key="5">
    <source>
        <dbReference type="ARBA" id="ARBA00041420"/>
    </source>
</evidence>
<dbReference type="GO" id="GO:0003723">
    <property type="term" value="F:RNA binding"/>
    <property type="evidence" value="ECO:0007669"/>
    <property type="project" value="UniProtKB-KW"/>
</dbReference>
<dbReference type="EC" id="5.4.99.21" evidence="3"/>
<evidence type="ECO:0000313" key="12">
    <source>
        <dbReference type="EMBL" id="PPC75999.1"/>
    </source>
</evidence>
<accession>A0A2S5KN95</accession>
<dbReference type="CDD" id="cd00165">
    <property type="entry name" value="S4"/>
    <property type="match status" value="1"/>
</dbReference>
<dbReference type="SMART" id="SM00363">
    <property type="entry name" value="S4"/>
    <property type="match status" value="1"/>
</dbReference>
<dbReference type="GO" id="GO:0160138">
    <property type="term" value="F:23S rRNA pseudouridine(2604) synthase activity"/>
    <property type="evidence" value="ECO:0007669"/>
    <property type="project" value="UniProtKB-EC"/>
</dbReference>
<dbReference type="Pfam" id="PF01479">
    <property type="entry name" value="S4"/>
    <property type="match status" value="1"/>
</dbReference>
<proteinExistence type="predicted"/>
<comment type="catalytic activity">
    <reaction evidence="1">
        <text>uridine(35) in tRNA(Tyr) = pseudouridine(35) in tRNA(Tyr)</text>
        <dbReference type="Rhea" id="RHEA:60556"/>
        <dbReference type="Rhea" id="RHEA-COMP:15607"/>
        <dbReference type="Rhea" id="RHEA-COMP:15608"/>
        <dbReference type="ChEBI" id="CHEBI:65314"/>
        <dbReference type="ChEBI" id="CHEBI:65315"/>
    </reaction>
</comment>
<dbReference type="InterPro" id="IPR050343">
    <property type="entry name" value="RsuA_PseudoU_synthase"/>
</dbReference>
<dbReference type="PANTHER" id="PTHR47683">
    <property type="entry name" value="PSEUDOURIDINE SYNTHASE FAMILY PROTEIN-RELATED"/>
    <property type="match status" value="1"/>
</dbReference>
<sequence length="256" mass="28739">MSADTENNAPTRLSKVVMALVPCSRREAEQYIEGGWVLVNGKVIDEPYFKIEDQQVELHPDANLTPIEPATLIMNLPAELSSSPTGGLAMSLLILENQWAEDNSGVFALRKHFTKQTYLLPLQEGASGLALFSQDWRTVRKATEDAGKIEQEYVIEVSDDRSRIDPGEDDVNAFVLRKLNHGMNMRGKALPRAKISWQSENRLRFAIKAPEPGQLRFMCESVGLQVLSIKRIRLGGTSMGKLPSEQWRYVTAKERL</sequence>
<keyword evidence="10" id="KW-0694">RNA-binding</keyword>
<dbReference type="Gene3D" id="3.30.2350.10">
    <property type="entry name" value="Pseudouridine synthase"/>
    <property type="match status" value="1"/>
</dbReference>
<dbReference type="GO" id="GO:0006396">
    <property type="term" value="P:RNA processing"/>
    <property type="evidence" value="ECO:0007669"/>
    <property type="project" value="UniProtKB-ARBA"/>
</dbReference>
<feature type="domain" description="RNA-binding S4" evidence="11">
    <location>
        <begin position="11"/>
        <end position="77"/>
    </location>
</feature>
<dbReference type="PROSITE" id="PS50889">
    <property type="entry name" value="S4"/>
    <property type="match status" value="1"/>
</dbReference>
<evidence type="ECO:0000256" key="10">
    <source>
        <dbReference type="PROSITE-ProRule" id="PRU00182"/>
    </source>
</evidence>
<evidence type="ECO:0000256" key="3">
    <source>
        <dbReference type="ARBA" id="ARBA00038922"/>
    </source>
</evidence>
<gene>
    <name evidence="12" type="ORF">C4K68_17650</name>
</gene>
<evidence type="ECO:0000256" key="9">
    <source>
        <dbReference type="ARBA" id="ARBA00043147"/>
    </source>
</evidence>
<protein>
    <recommendedName>
        <fullName evidence="4">Dual-specificity RNA pseudouridine synthase RluF</fullName>
        <ecNumber evidence="3">5.4.99.21</ecNumber>
    </recommendedName>
    <alternativeName>
        <fullName evidence="6">23S rRNA pseudouridine(2604) synthase</fullName>
    </alternativeName>
    <alternativeName>
        <fullName evidence="8">Ribosomal large subunit pseudouridine synthase F</fullName>
    </alternativeName>
    <alternativeName>
        <fullName evidence="7">rRNA pseudouridylate synthase F</fullName>
    </alternativeName>
    <alternativeName>
        <fullName evidence="9">rRNA-uridine isomerase F</fullName>
    </alternativeName>
    <alternativeName>
        <fullName evidence="5">tRNA(Tyr) pseudouridine(35) synthase</fullName>
    </alternativeName>
</protein>
<evidence type="ECO:0000256" key="4">
    <source>
        <dbReference type="ARBA" id="ARBA00039989"/>
    </source>
</evidence>
<dbReference type="Proteomes" id="UP000238196">
    <property type="component" value="Unassembled WGS sequence"/>
</dbReference>
<evidence type="ECO:0000256" key="8">
    <source>
        <dbReference type="ARBA" id="ARBA00042890"/>
    </source>
</evidence>
<name>A0A2S5KN95_9PROT</name>
<comment type="caution">
    <text evidence="12">The sequence shown here is derived from an EMBL/GenBank/DDBJ whole genome shotgun (WGS) entry which is preliminary data.</text>
</comment>
<reference evidence="12 13" key="1">
    <citation type="submission" date="2018-02" db="EMBL/GenBank/DDBJ databases">
        <title>novel marine gammaproteobacteria from coastal saline agro ecosystem.</title>
        <authorList>
            <person name="Krishnan R."/>
            <person name="Ramesh Kumar N."/>
        </authorList>
    </citation>
    <scope>NUCLEOTIDE SEQUENCE [LARGE SCALE GENOMIC DNA]</scope>
    <source>
        <strain evidence="12 13">228</strain>
    </source>
</reference>
<dbReference type="InterPro" id="IPR002942">
    <property type="entry name" value="S4_RNA-bd"/>
</dbReference>
<dbReference type="OrthoDB" id="5291220at2"/>
<evidence type="ECO:0000313" key="13">
    <source>
        <dbReference type="Proteomes" id="UP000238196"/>
    </source>
</evidence>
<evidence type="ECO:0000256" key="2">
    <source>
        <dbReference type="ARBA" id="ARBA00036535"/>
    </source>
</evidence>
<comment type="catalytic activity">
    <reaction evidence="2">
        <text>uridine(2604) in 23S rRNA = pseudouridine(2604) in 23S rRNA</text>
        <dbReference type="Rhea" id="RHEA:38875"/>
        <dbReference type="Rhea" id="RHEA-COMP:10093"/>
        <dbReference type="Rhea" id="RHEA-COMP:10094"/>
        <dbReference type="ChEBI" id="CHEBI:65314"/>
        <dbReference type="ChEBI" id="CHEBI:65315"/>
        <dbReference type="EC" id="5.4.99.21"/>
    </reaction>
</comment>
<dbReference type="PANTHER" id="PTHR47683:SF2">
    <property type="entry name" value="RNA-BINDING S4 DOMAIN-CONTAINING PROTEIN"/>
    <property type="match status" value="1"/>
</dbReference>
<dbReference type="AlphaFoldDB" id="A0A2S5KN95"/>
<dbReference type="Gene3D" id="3.10.290.10">
    <property type="entry name" value="RNA-binding S4 domain"/>
    <property type="match status" value="1"/>
</dbReference>
<dbReference type="InterPro" id="IPR020103">
    <property type="entry name" value="PsdUridine_synth_cat_dom_sf"/>
</dbReference>